<dbReference type="RefSeq" id="WP_267539957.1">
    <property type="nucleotide sequence ID" value="NZ_JAPNKA010000001.1"/>
</dbReference>
<sequence>MTILVGAFAVLVGLSCVYWLMGMWGFMRLEQALPRLGAPGIPEPTRWPRVSLVIPACNEVDSLEAAVASRLAQDYPELEVVLIDDRSSDGTSALVDRLAAADARVKALHITHLPEGWLGKLHALHRGAEAATGDWLLFTDADVHFAPDTVRRAMALCEARSWDFLTVLFRLRPTTFLLDTAVSTTMRMIGTAARLHRVADPTSSASMGAGVFNLVRRDMLARTRGFEWLKLEIADDAAFGQMVKRAGGRCGVAHALDRVSVELYPSMRAMARGCEKSGFGVLGQLSNTRLVLSCLLFLLIETAPLLALAPGWPEWLRVAGLAGTGMALATCALASHVLRRPLLATLAYPVGTLLFVFLMLRSGWLGWRRGGIVWRGTLYPTEMLRAGIRYETPF</sequence>
<protein>
    <submittedName>
        <fullName evidence="3">Glycosyltransferase</fullName>
        <ecNumber evidence="3">2.4.-.-</ecNumber>
    </submittedName>
</protein>
<feature type="transmembrane region" description="Helical" evidence="1">
    <location>
        <begin position="342"/>
        <end position="360"/>
    </location>
</feature>
<proteinExistence type="predicted"/>
<gene>
    <name evidence="3" type="ORF">OV287_43565</name>
</gene>
<evidence type="ECO:0000313" key="3">
    <source>
        <dbReference type="EMBL" id="MCY1081355.1"/>
    </source>
</evidence>
<dbReference type="PANTHER" id="PTHR43646">
    <property type="entry name" value="GLYCOSYLTRANSFERASE"/>
    <property type="match status" value="1"/>
</dbReference>
<evidence type="ECO:0000313" key="4">
    <source>
        <dbReference type="Proteomes" id="UP001207654"/>
    </source>
</evidence>
<evidence type="ECO:0000259" key="2">
    <source>
        <dbReference type="Pfam" id="PF00535"/>
    </source>
</evidence>
<evidence type="ECO:0000256" key="1">
    <source>
        <dbReference type="SAM" id="Phobius"/>
    </source>
</evidence>
<feature type="domain" description="Glycosyltransferase 2-like" evidence="2">
    <location>
        <begin position="51"/>
        <end position="160"/>
    </location>
</feature>
<dbReference type="InterPro" id="IPR029044">
    <property type="entry name" value="Nucleotide-diphossugar_trans"/>
</dbReference>
<dbReference type="Proteomes" id="UP001207654">
    <property type="component" value="Unassembled WGS sequence"/>
</dbReference>
<dbReference type="EMBL" id="JAPNKA010000001">
    <property type="protein sequence ID" value="MCY1081355.1"/>
    <property type="molecule type" value="Genomic_DNA"/>
</dbReference>
<dbReference type="Pfam" id="PF00535">
    <property type="entry name" value="Glycos_transf_2"/>
    <property type="match status" value="1"/>
</dbReference>
<feature type="transmembrane region" description="Helical" evidence="1">
    <location>
        <begin position="6"/>
        <end position="26"/>
    </location>
</feature>
<keyword evidence="3" id="KW-0328">Glycosyltransferase</keyword>
<accession>A0ABT4AIA9</accession>
<organism evidence="3 4">
    <name type="scientific">Archangium lansingense</name>
    <dbReference type="NCBI Taxonomy" id="2995310"/>
    <lineage>
        <taxon>Bacteria</taxon>
        <taxon>Pseudomonadati</taxon>
        <taxon>Myxococcota</taxon>
        <taxon>Myxococcia</taxon>
        <taxon>Myxococcales</taxon>
        <taxon>Cystobacterineae</taxon>
        <taxon>Archangiaceae</taxon>
        <taxon>Archangium</taxon>
    </lineage>
</organism>
<name>A0ABT4AIA9_9BACT</name>
<feature type="transmembrane region" description="Helical" evidence="1">
    <location>
        <begin position="315"/>
        <end position="335"/>
    </location>
</feature>
<dbReference type="SUPFAM" id="SSF53448">
    <property type="entry name" value="Nucleotide-diphospho-sugar transferases"/>
    <property type="match status" value="1"/>
</dbReference>
<keyword evidence="4" id="KW-1185">Reference proteome</keyword>
<keyword evidence="1" id="KW-1133">Transmembrane helix</keyword>
<keyword evidence="1" id="KW-0472">Membrane</keyword>
<dbReference type="InterPro" id="IPR001173">
    <property type="entry name" value="Glyco_trans_2-like"/>
</dbReference>
<keyword evidence="1" id="KW-0812">Transmembrane</keyword>
<dbReference type="EC" id="2.4.-.-" evidence="3"/>
<comment type="caution">
    <text evidence="3">The sequence shown here is derived from an EMBL/GenBank/DDBJ whole genome shotgun (WGS) entry which is preliminary data.</text>
</comment>
<dbReference type="PANTHER" id="PTHR43646:SF3">
    <property type="entry name" value="SLR1566 PROTEIN"/>
    <property type="match status" value="1"/>
</dbReference>
<reference evidence="3 4" key="1">
    <citation type="submission" date="2022-11" db="EMBL/GenBank/DDBJ databases">
        <title>Minimal conservation of predation-associated metabolite biosynthetic gene clusters underscores biosynthetic potential of Myxococcota including descriptions for ten novel species: Archangium lansinium sp. nov., Myxococcus landrumus sp. nov., Nannocystis bai.</title>
        <authorList>
            <person name="Ahearne A."/>
            <person name="Stevens C."/>
            <person name="Phillips K."/>
        </authorList>
    </citation>
    <scope>NUCLEOTIDE SEQUENCE [LARGE SCALE GENOMIC DNA]</scope>
    <source>
        <strain evidence="3 4">MIWBW</strain>
    </source>
</reference>
<dbReference type="GO" id="GO:0016757">
    <property type="term" value="F:glycosyltransferase activity"/>
    <property type="evidence" value="ECO:0007669"/>
    <property type="project" value="UniProtKB-KW"/>
</dbReference>
<keyword evidence="3" id="KW-0808">Transferase</keyword>
<dbReference type="Gene3D" id="3.90.550.10">
    <property type="entry name" value="Spore Coat Polysaccharide Biosynthesis Protein SpsA, Chain A"/>
    <property type="match status" value="1"/>
</dbReference>